<keyword evidence="2" id="KW-1185">Reference proteome</keyword>
<sequence>MPHSLTLTIPEPCHESWAAMTPAAQGRHCAACAKTVVDFSCMTDAQVVAWLSRQAAGATCGRFATPQLHRPLATGATTGWPRTLAALLALLGLGAAAPAIAQIPRPQTLTEQTLSMGIVATQPQAVLPVRVVQGRVTDASTGLGLPGVAVLVEGTHYGTSTRADGTYELDVPTSLHSPQLVFSSIGFEMTVEPIGLASTVKSVNMKMDDTLMGEVVYTDTARWYTPRGLWQRLTRPFRRQTNR</sequence>
<evidence type="ECO:0000313" key="2">
    <source>
        <dbReference type="Proteomes" id="UP000197277"/>
    </source>
</evidence>
<dbReference type="Proteomes" id="UP000197277">
    <property type="component" value="Unassembled WGS sequence"/>
</dbReference>
<dbReference type="EMBL" id="NIRR01000004">
    <property type="protein sequence ID" value="OWP64352.1"/>
    <property type="molecule type" value="Genomic_DNA"/>
</dbReference>
<proteinExistence type="predicted"/>
<evidence type="ECO:0008006" key="3">
    <source>
        <dbReference type="Google" id="ProtNLM"/>
    </source>
</evidence>
<evidence type="ECO:0000313" key="1">
    <source>
        <dbReference type="EMBL" id="OWP64352.1"/>
    </source>
</evidence>
<gene>
    <name evidence="1" type="ORF">CDA63_04780</name>
</gene>
<dbReference type="SUPFAM" id="SSF49464">
    <property type="entry name" value="Carboxypeptidase regulatory domain-like"/>
    <property type="match status" value="1"/>
</dbReference>
<dbReference type="InterPro" id="IPR008969">
    <property type="entry name" value="CarboxyPept-like_regulatory"/>
</dbReference>
<accession>A0A246FNQ4</accession>
<comment type="caution">
    <text evidence="1">The sequence shown here is derived from an EMBL/GenBank/DDBJ whole genome shotgun (WGS) entry which is preliminary data.</text>
</comment>
<dbReference type="RefSeq" id="WP_088463307.1">
    <property type="nucleotide sequence ID" value="NZ_NIRR01000004.1"/>
</dbReference>
<protein>
    <recommendedName>
        <fullName evidence="3">Carboxypeptidase-like regulatory domain-containing protein</fullName>
    </recommendedName>
</protein>
<dbReference type="Pfam" id="PF13715">
    <property type="entry name" value="CarbopepD_reg_2"/>
    <property type="match status" value="1"/>
</dbReference>
<dbReference type="AlphaFoldDB" id="A0A246FNQ4"/>
<reference evidence="1 2" key="1">
    <citation type="submission" date="2017-06" db="EMBL/GenBank/DDBJ databases">
        <title>Hymenobacter amundsenii sp. nov. isolated from regoliths in Antarctica.</title>
        <authorList>
            <person name="Sedlacek I."/>
            <person name="Kralova S."/>
            <person name="Pantucek R."/>
            <person name="Svec P."/>
            <person name="Holochova P."/>
            <person name="Stankova E."/>
            <person name="Vrbovska V."/>
            <person name="Busse H.-J."/>
        </authorList>
    </citation>
    <scope>NUCLEOTIDE SEQUENCE [LARGE SCALE GENOMIC DNA]</scope>
    <source>
        <strain evidence="1 2">CCM 8682</strain>
    </source>
</reference>
<name>A0A246FNQ4_9BACT</name>
<organism evidence="1 2">
    <name type="scientific">Hymenobacter amundsenii</name>
    <dbReference type="NCBI Taxonomy" id="2006685"/>
    <lineage>
        <taxon>Bacteria</taxon>
        <taxon>Pseudomonadati</taxon>
        <taxon>Bacteroidota</taxon>
        <taxon>Cytophagia</taxon>
        <taxon>Cytophagales</taxon>
        <taxon>Hymenobacteraceae</taxon>
        <taxon>Hymenobacter</taxon>
    </lineage>
</organism>
<dbReference type="OrthoDB" id="7432683at2"/>
<dbReference type="Gene3D" id="2.60.40.1120">
    <property type="entry name" value="Carboxypeptidase-like, regulatory domain"/>
    <property type="match status" value="1"/>
</dbReference>